<evidence type="ECO:0000256" key="9">
    <source>
        <dbReference type="SAM" id="Phobius"/>
    </source>
</evidence>
<feature type="transmembrane region" description="Helical" evidence="9">
    <location>
        <begin position="186"/>
        <end position="208"/>
    </location>
</feature>
<dbReference type="AlphaFoldDB" id="A0A1I2M3S5"/>
<feature type="transmembrane region" description="Helical" evidence="9">
    <location>
        <begin position="150"/>
        <end position="174"/>
    </location>
</feature>
<dbReference type="STRING" id="1045558.SAMN05216175_101375"/>
<evidence type="ECO:0000256" key="8">
    <source>
        <dbReference type="ARBA" id="ARBA00023136"/>
    </source>
</evidence>
<sequence>MLLSDTSLLALIALSSIACQWLAWRLKLPAILFLLLTGILLGPVSNTLDPDALFGDLLFPFVSLSIAIILFEGSLTLHFDQVRDVSKVVRRLVTWGALITWALIAIASYWVIGLSAELAALFGALVVVTGPTVVVPMLRTLRATSRISNVLRWEGIIIDPIGALMAVLVFEWIISRQQASGLISHTVLLFGEIILVGAGLGALAAFLLAYVIRHHWLPEYLHAFGSLALVLVTFTLSNHLAHESGLLAVTVMGIWLANAKGIHIDEILTFKENLTILLISGLFILLAARLNLESLISLGLPALALLAIIQFVVRPISVGLCSIGSGLSWQEKGLIAWVGPRGIVAAAVSVFFALRLEESGYANADVLTTLTFSVIIGTVVFQSATAGFVAQKLGVTEPESKGLVIIGANKVARAIAEALKQQDIPTLLIDPSWENISEARMSGFTTLHGNPLSTRVSEKLELGGYGQLLAATPQHEINTLTCLHFRSEFETRFIYTIKTDKSTSLASRKGVATEHQGNIMGQDSFSFKEIYSLLTQGARIKATKLSSDYPLPRWEAEHSTSRSLLMAITPDGRLRFFSPDSTLVAKEGWTILSIDTVAHVVKAESHQALLPSESGASV</sequence>
<feature type="transmembrane region" description="Helical" evidence="9">
    <location>
        <begin position="366"/>
        <end position="390"/>
    </location>
</feature>
<evidence type="ECO:0000256" key="7">
    <source>
        <dbReference type="ARBA" id="ARBA00023065"/>
    </source>
</evidence>
<dbReference type="EMBL" id="FOOU01000001">
    <property type="protein sequence ID" value="SFF85498.1"/>
    <property type="molecule type" value="Genomic_DNA"/>
</dbReference>
<dbReference type="InterPro" id="IPR038770">
    <property type="entry name" value="Na+/solute_symporter_sf"/>
</dbReference>
<dbReference type="RefSeq" id="WP_090723616.1">
    <property type="nucleotide sequence ID" value="NZ_FOOU01000001.1"/>
</dbReference>
<evidence type="ECO:0000256" key="6">
    <source>
        <dbReference type="ARBA" id="ARBA00022989"/>
    </source>
</evidence>
<organism evidence="12 13">
    <name type="scientific">Neptunomonas qingdaonensis</name>
    <dbReference type="NCBI Taxonomy" id="1045558"/>
    <lineage>
        <taxon>Bacteria</taxon>
        <taxon>Pseudomonadati</taxon>
        <taxon>Pseudomonadota</taxon>
        <taxon>Gammaproteobacteria</taxon>
        <taxon>Oceanospirillales</taxon>
        <taxon>Oceanospirillaceae</taxon>
        <taxon>Neptunomonas</taxon>
    </lineage>
</organism>
<feature type="transmembrane region" description="Helical" evidence="9">
    <location>
        <begin position="52"/>
        <end position="71"/>
    </location>
</feature>
<dbReference type="Pfam" id="PF02254">
    <property type="entry name" value="TrkA_N"/>
    <property type="match status" value="1"/>
</dbReference>
<evidence type="ECO:0000259" key="11">
    <source>
        <dbReference type="Pfam" id="PF02254"/>
    </source>
</evidence>
<feature type="domain" description="RCK N-terminal" evidence="11">
    <location>
        <begin position="404"/>
        <end position="510"/>
    </location>
</feature>
<dbReference type="GO" id="GO:1902600">
    <property type="term" value="P:proton transmembrane transport"/>
    <property type="evidence" value="ECO:0007669"/>
    <property type="project" value="InterPro"/>
</dbReference>
<name>A0A1I2M3S5_9GAMM</name>
<keyword evidence="13" id="KW-1185">Reference proteome</keyword>
<feature type="transmembrane region" description="Helical" evidence="9">
    <location>
        <begin position="334"/>
        <end position="354"/>
    </location>
</feature>
<dbReference type="Proteomes" id="UP000198623">
    <property type="component" value="Unassembled WGS sequence"/>
</dbReference>
<dbReference type="PANTHER" id="PTHR32507">
    <property type="entry name" value="NA(+)/H(+) ANTIPORTER 1"/>
    <property type="match status" value="1"/>
</dbReference>
<gene>
    <name evidence="12" type="ORF">SAMN05216175_101375</name>
</gene>
<dbReference type="SUPFAM" id="SSF51735">
    <property type="entry name" value="NAD(P)-binding Rossmann-fold domains"/>
    <property type="match status" value="1"/>
</dbReference>
<feature type="transmembrane region" description="Helical" evidence="9">
    <location>
        <begin position="220"/>
        <end position="238"/>
    </location>
</feature>
<dbReference type="InterPro" id="IPR003148">
    <property type="entry name" value="RCK_N"/>
</dbReference>
<evidence type="ECO:0000256" key="2">
    <source>
        <dbReference type="ARBA" id="ARBA00022448"/>
    </source>
</evidence>
<accession>A0A1I2M3S5</accession>
<feature type="transmembrane region" description="Helical" evidence="9">
    <location>
        <begin position="30"/>
        <end position="46"/>
    </location>
</feature>
<evidence type="ECO:0000256" key="5">
    <source>
        <dbReference type="ARBA" id="ARBA00022692"/>
    </source>
</evidence>
<dbReference type="GO" id="GO:0005886">
    <property type="term" value="C:plasma membrane"/>
    <property type="evidence" value="ECO:0007669"/>
    <property type="project" value="UniProtKB-SubCell"/>
</dbReference>
<evidence type="ECO:0000313" key="12">
    <source>
        <dbReference type="EMBL" id="SFF85498.1"/>
    </source>
</evidence>
<dbReference type="Pfam" id="PF00999">
    <property type="entry name" value="Na_H_Exchanger"/>
    <property type="match status" value="1"/>
</dbReference>
<evidence type="ECO:0000256" key="1">
    <source>
        <dbReference type="ARBA" id="ARBA00004651"/>
    </source>
</evidence>
<evidence type="ECO:0000259" key="10">
    <source>
        <dbReference type="Pfam" id="PF00999"/>
    </source>
</evidence>
<feature type="transmembrane region" description="Helical" evidence="9">
    <location>
        <begin position="298"/>
        <end position="322"/>
    </location>
</feature>
<evidence type="ECO:0000313" key="13">
    <source>
        <dbReference type="Proteomes" id="UP000198623"/>
    </source>
</evidence>
<evidence type="ECO:0000256" key="3">
    <source>
        <dbReference type="ARBA" id="ARBA00022449"/>
    </source>
</evidence>
<dbReference type="Gene3D" id="1.20.1530.20">
    <property type="match status" value="1"/>
</dbReference>
<comment type="subcellular location">
    <subcellularLocation>
        <location evidence="1">Cell membrane</location>
        <topology evidence="1">Multi-pass membrane protein</topology>
    </subcellularLocation>
</comment>
<dbReference type="OrthoDB" id="570124at2"/>
<dbReference type="GO" id="GO:0015297">
    <property type="term" value="F:antiporter activity"/>
    <property type="evidence" value="ECO:0007669"/>
    <property type="project" value="UniProtKB-KW"/>
</dbReference>
<keyword evidence="5 9" id="KW-0812">Transmembrane</keyword>
<feature type="transmembrane region" description="Helical" evidence="9">
    <location>
        <begin position="274"/>
        <end position="292"/>
    </location>
</feature>
<dbReference type="Gene3D" id="3.40.50.720">
    <property type="entry name" value="NAD(P)-binding Rossmann-like Domain"/>
    <property type="match status" value="1"/>
</dbReference>
<keyword evidence="8 9" id="KW-0472">Membrane</keyword>
<dbReference type="InterPro" id="IPR036291">
    <property type="entry name" value="NAD(P)-bd_dom_sf"/>
</dbReference>
<dbReference type="InterPro" id="IPR006153">
    <property type="entry name" value="Cation/H_exchanger_TM"/>
</dbReference>
<keyword evidence="3" id="KW-0050">Antiport</keyword>
<feature type="transmembrane region" description="Helical" evidence="9">
    <location>
        <begin position="92"/>
        <end position="112"/>
    </location>
</feature>
<reference evidence="13" key="1">
    <citation type="submission" date="2016-10" db="EMBL/GenBank/DDBJ databases">
        <authorList>
            <person name="Varghese N."/>
            <person name="Submissions S."/>
        </authorList>
    </citation>
    <scope>NUCLEOTIDE SEQUENCE [LARGE SCALE GENOMIC DNA]</scope>
    <source>
        <strain evidence="13">CGMCC 1.10971</strain>
    </source>
</reference>
<feature type="domain" description="Cation/H+ exchanger transmembrane" evidence="10">
    <location>
        <begin position="16"/>
        <end position="390"/>
    </location>
</feature>
<evidence type="ECO:0000256" key="4">
    <source>
        <dbReference type="ARBA" id="ARBA00022475"/>
    </source>
</evidence>
<keyword evidence="7" id="KW-0406">Ion transport</keyword>
<keyword evidence="2" id="KW-0813">Transport</keyword>
<proteinExistence type="predicted"/>
<dbReference type="GO" id="GO:0006813">
    <property type="term" value="P:potassium ion transport"/>
    <property type="evidence" value="ECO:0007669"/>
    <property type="project" value="InterPro"/>
</dbReference>
<protein>
    <submittedName>
        <fullName evidence="12">NhaP-type Na+/H+ or K+/H+ antiporter</fullName>
    </submittedName>
</protein>
<keyword evidence="6 9" id="KW-1133">Transmembrane helix</keyword>
<feature type="transmembrane region" description="Helical" evidence="9">
    <location>
        <begin position="118"/>
        <end position="138"/>
    </location>
</feature>
<dbReference type="PANTHER" id="PTHR32507:SF0">
    <property type="entry name" value="NA(+)_H(+) ANTIPORTER 2-RELATED"/>
    <property type="match status" value="1"/>
</dbReference>
<keyword evidence="4" id="KW-1003">Cell membrane</keyword>